<dbReference type="EMBL" id="JAJJMB010001778">
    <property type="protein sequence ID" value="KAI3955231.1"/>
    <property type="molecule type" value="Genomic_DNA"/>
</dbReference>
<proteinExistence type="predicted"/>
<name>A0AAD4XWG2_9MAGN</name>
<keyword evidence="1" id="KW-0175">Coiled coil</keyword>
<feature type="compositionally biased region" description="Basic and acidic residues" evidence="2">
    <location>
        <begin position="43"/>
        <end position="54"/>
    </location>
</feature>
<reference evidence="3" key="1">
    <citation type="submission" date="2022-04" db="EMBL/GenBank/DDBJ databases">
        <title>A functionally conserved STORR gene fusion in Papaver species that diverged 16.8 million years ago.</title>
        <authorList>
            <person name="Catania T."/>
        </authorList>
    </citation>
    <scope>NUCLEOTIDE SEQUENCE</scope>
    <source>
        <strain evidence="3">S-188037</strain>
    </source>
</reference>
<feature type="region of interest" description="Disordered" evidence="2">
    <location>
        <begin position="1"/>
        <end position="54"/>
    </location>
</feature>
<feature type="coiled-coil region" evidence="1">
    <location>
        <begin position="67"/>
        <end position="94"/>
    </location>
</feature>
<protein>
    <submittedName>
        <fullName evidence="3">Uncharacterized protein</fullName>
    </submittedName>
</protein>
<dbReference type="Proteomes" id="UP001202328">
    <property type="component" value="Unassembled WGS sequence"/>
</dbReference>
<keyword evidence="4" id="KW-1185">Reference proteome</keyword>
<evidence type="ECO:0000256" key="2">
    <source>
        <dbReference type="SAM" id="MobiDB-lite"/>
    </source>
</evidence>
<feature type="compositionally biased region" description="Basic residues" evidence="2">
    <location>
        <begin position="1"/>
        <end position="13"/>
    </location>
</feature>
<sequence length="221" mass="26057">MARGKSTGRKAPRKQQLATEPEVDTNLPRNLRKRHSTAVSNGHDTKAKAKPASDEVKKADVFEKEIRFFWKETLQGLKEELEEEELEQVLLDNISSKEKLKYCIELVASQVCESLFESFVRDYEDYARNDVEELTVRMVNKQLEFNHLENDIKLLNETRTSLLDLTRQEKQEFDQLFKKKADKEVEIHEYIETLTKQKVDLTIDIYLFTQQREDYTQHGKD</sequence>
<accession>A0AAD4XWG2</accession>
<evidence type="ECO:0000256" key="1">
    <source>
        <dbReference type="SAM" id="Coils"/>
    </source>
</evidence>
<evidence type="ECO:0000313" key="3">
    <source>
        <dbReference type="EMBL" id="KAI3955231.1"/>
    </source>
</evidence>
<comment type="caution">
    <text evidence="3">The sequence shown here is derived from an EMBL/GenBank/DDBJ whole genome shotgun (WGS) entry which is preliminary data.</text>
</comment>
<feature type="coiled-coil region" evidence="1">
    <location>
        <begin position="131"/>
        <end position="158"/>
    </location>
</feature>
<gene>
    <name evidence="3" type="ORF">MKW98_020864</name>
</gene>
<dbReference type="AlphaFoldDB" id="A0AAD4XWG2"/>
<organism evidence="3 4">
    <name type="scientific">Papaver atlanticum</name>
    <dbReference type="NCBI Taxonomy" id="357466"/>
    <lineage>
        <taxon>Eukaryota</taxon>
        <taxon>Viridiplantae</taxon>
        <taxon>Streptophyta</taxon>
        <taxon>Embryophyta</taxon>
        <taxon>Tracheophyta</taxon>
        <taxon>Spermatophyta</taxon>
        <taxon>Magnoliopsida</taxon>
        <taxon>Ranunculales</taxon>
        <taxon>Papaveraceae</taxon>
        <taxon>Papaveroideae</taxon>
        <taxon>Papaver</taxon>
    </lineage>
</organism>
<evidence type="ECO:0000313" key="4">
    <source>
        <dbReference type="Proteomes" id="UP001202328"/>
    </source>
</evidence>